<evidence type="ECO:0000256" key="1">
    <source>
        <dbReference type="ARBA" id="ARBA00004442"/>
    </source>
</evidence>
<evidence type="ECO:0000256" key="4">
    <source>
        <dbReference type="ARBA" id="ARBA00023136"/>
    </source>
</evidence>
<keyword evidence="9" id="KW-1185">Reference proteome</keyword>
<dbReference type="InterPro" id="IPR012944">
    <property type="entry name" value="SusD_RagB_dom"/>
</dbReference>
<dbReference type="EMBL" id="JBHUIV010000025">
    <property type="protein sequence ID" value="MFD2203169.1"/>
    <property type="molecule type" value="Genomic_DNA"/>
</dbReference>
<keyword evidence="3" id="KW-0732">Signal</keyword>
<comment type="similarity">
    <text evidence="2">Belongs to the SusD family.</text>
</comment>
<dbReference type="PROSITE" id="PS51257">
    <property type="entry name" value="PROKAR_LIPOPROTEIN"/>
    <property type="match status" value="1"/>
</dbReference>
<evidence type="ECO:0000256" key="5">
    <source>
        <dbReference type="ARBA" id="ARBA00023237"/>
    </source>
</evidence>
<gene>
    <name evidence="8" type="ORF">ACFSKV_16450</name>
</gene>
<comment type="caution">
    <text evidence="8">The sequence shown here is derived from an EMBL/GenBank/DDBJ whole genome shotgun (WGS) entry which is preliminary data.</text>
</comment>
<reference evidence="9" key="1">
    <citation type="journal article" date="2019" name="Int. J. Syst. Evol. Microbiol.">
        <title>The Global Catalogue of Microorganisms (GCM) 10K type strain sequencing project: providing services to taxonomists for standard genome sequencing and annotation.</title>
        <authorList>
            <consortium name="The Broad Institute Genomics Platform"/>
            <consortium name="The Broad Institute Genome Sequencing Center for Infectious Disease"/>
            <person name="Wu L."/>
            <person name="Ma J."/>
        </authorList>
    </citation>
    <scope>NUCLEOTIDE SEQUENCE [LARGE SCALE GENOMIC DNA]</scope>
    <source>
        <strain evidence="9">KCTC 19812</strain>
    </source>
</reference>
<evidence type="ECO:0000259" key="6">
    <source>
        <dbReference type="Pfam" id="PF07980"/>
    </source>
</evidence>
<feature type="domain" description="RagB/SusD" evidence="6">
    <location>
        <begin position="290"/>
        <end position="412"/>
    </location>
</feature>
<feature type="domain" description="SusD-like N-terminal" evidence="7">
    <location>
        <begin position="23"/>
        <end position="228"/>
    </location>
</feature>
<organism evidence="8 9">
    <name type="scientific">Shivajiella indica</name>
    <dbReference type="NCBI Taxonomy" id="872115"/>
    <lineage>
        <taxon>Bacteria</taxon>
        <taxon>Pseudomonadati</taxon>
        <taxon>Bacteroidota</taxon>
        <taxon>Cytophagia</taxon>
        <taxon>Cytophagales</taxon>
        <taxon>Cyclobacteriaceae</taxon>
        <taxon>Shivajiella</taxon>
    </lineage>
</organism>
<proteinExistence type="inferred from homology"/>
<dbReference type="InterPro" id="IPR011990">
    <property type="entry name" value="TPR-like_helical_dom_sf"/>
</dbReference>
<dbReference type="Gene3D" id="1.25.40.390">
    <property type="match status" value="1"/>
</dbReference>
<name>A0ABW5BCC2_9BACT</name>
<dbReference type="RefSeq" id="WP_380805174.1">
    <property type="nucleotide sequence ID" value="NZ_JBHUIV010000025.1"/>
</dbReference>
<dbReference type="Pfam" id="PF07980">
    <property type="entry name" value="SusD_RagB"/>
    <property type="match status" value="1"/>
</dbReference>
<evidence type="ECO:0000313" key="9">
    <source>
        <dbReference type="Proteomes" id="UP001597414"/>
    </source>
</evidence>
<keyword evidence="5" id="KW-0998">Cell outer membrane</keyword>
<comment type="subcellular location">
    <subcellularLocation>
        <location evidence="1">Cell outer membrane</location>
    </subcellularLocation>
</comment>
<evidence type="ECO:0000313" key="8">
    <source>
        <dbReference type="EMBL" id="MFD2203169.1"/>
    </source>
</evidence>
<dbReference type="Proteomes" id="UP001597414">
    <property type="component" value="Unassembled WGS sequence"/>
</dbReference>
<protein>
    <submittedName>
        <fullName evidence="8">RagB/SusD family nutrient uptake outer membrane protein</fullName>
    </submittedName>
</protein>
<dbReference type="Pfam" id="PF14322">
    <property type="entry name" value="SusD-like_3"/>
    <property type="match status" value="1"/>
</dbReference>
<evidence type="ECO:0000259" key="7">
    <source>
        <dbReference type="Pfam" id="PF14322"/>
    </source>
</evidence>
<evidence type="ECO:0000256" key="2">
    <source>
        <dbReference type="ARBA" id="ARBA00006275"/>
    </source>
</evidence>
<accession>A0ABW5BCC2</accession>
<evidence type="ECO:0000256" key="3">
    <source>
        <dbReference type="ARBA" id="ARBA00022729"/>
    </source>
</evidence>
<sequence length="451" mass="52142">MNRYKFPILLNLTLIFLFVSCDDFLDEKPNRALVTMDSLNDLQGLLDNTLNVMNQKAFLQLFVSDEFYTNSQGLAGLQPYLQKAFTYQHPPFEQDLNLLDWRTFYRQIFYANIVLDEINKIVPVNSNEEEIQNQIKGQAHFHRAFAYFGLVQLFSPPFGPAENNSQRSIPVRKSPDPNVLPMRPDLSEIYGLIAEDLNLSVQLLPDKFEPKTRPSKMAAHAMLARTYLTKSEYQNAKKHAEAALAIESTLIDFNSLNLSLLNPFAPFNIETVFYVENQFNSFLTGQLAMVNPLYLSLYKDGDLRRSAYFTERPTGWVNFTGYLTGTNRYFAGISTSEIYLILSECYIREGDFLAATELLKKLEKSRFKEGFSTELEINSEQEGLEYIMEERIRELFGRGTVWTDIRRFNLDSRFQRSISKTIDDTVYELPLNDPRFTLPVPPREVELDNLN</sequence>
<dbReference type="SUPFAM" id="SSF48452">
    <property type="entry name" value="TPR-like"/>
    <property type="match status" value="1"/>
</dbReference>
<dbReference type="InterPro" id="IPR033985">
    <property type="entry name" value="SusD-like_N"/>
</dbReference>
<keyword evidence="4" id="KW-0472">Membrane</keyword>